<gene>
    <name evidence="1" type="ORF">SY89_00725</name>
</gene>
<comment type="caution">
    <text evidence="1">The sequence shown here is derived from an EMBL/GenBank/DDBJ whole genome shotgun (WGS) entry which is preliminary data.</text>
</comment>
<dbReference type="Proteomes" id="UP000050535">
    <property type="component" value="Unassembled WGS sequence"/>
</dbReference>
<protein>
    <submittedName>
        <fullName evidence="1">Uncharacterized protein</fullName>
    </submittedName>
</protein>
<evidence type="ECO:0000313" key="1">
    <source>
        <dbReference type="EMBL" id="KPN30005.1"/>
    </source>
</evidence>
<dbReference type="STRING" id="699431.SY89_00725"/>
<reference evidence="2" key="1">
    <citation type="submission" date="2013-11" db="EMBL/GenBank/DDBJ databases">
        <authorList>
            <person name="Hoang H.T."/>
            <person name="Killian M.L."/>
            <person name="Madson D.M."/>
            <person name="Arruda P.H.E."/>
            <person name="Sun D."/>
            <person name="Schwartz K.J."/>
            <person name="Yoon K."/>
        </authorList>
    </citation>
    <scope>NUCLEOTIDE SEQUENCE [LARGE SCALE GENOMIC DNA]</scope>
    <source>
        <strain evidence="2">CDK2</strain>
    </source>
</reference>
<organism evidence="1 2">
    <name type="scientific">Halolamina pelagica</name>
    <dbReference type="NCBI Taxonomy" id="699431"/>
    <lineage>
        <taxon>Archaea</taxon>
        <taxon>Methanobacteriati</taxon>
        <taxon>Methanobacteriota</taxon>
        <taxon>Stenosarchaea group</taxon>
        <taxon>Halobacteria</taxon>
        <taxon>Halobacteriales</taxon>
        <taxon>Haloferacaceae</taxon>
    </lineage>
</organism>
<accession>A0A0P7FTF1</accession>
<dbReference type="OrthoDB" id="15415at2157"/>
<proteinExistence type="predicted"/>
<dbReference type="PATRIC" id="fig|699431.3.peg.754"/>
<dbReference type="AlphaFoldDB" id="A0A0P7FTF1"/>
<name>A0A0P7FTF1_9EURY</name>
<keyword evidence="2" id="KW-1185">Reference proteome</keyword>
<dbReference type="EMBL" id="LGUC01000001">
    <property type="protein sequence ID" value="KPN30005.1"/>
    <property type="molecule type" value="Genomic_DNA"/>
</dbReference>
<sequence>MGLDDTSSRLVADPDQASAYHRITATGPGFELEAVRDSAIEGVTGDYTLVSTWGSVRRVLGADEGLRFL</sequence>
<dbReference type="RefSeq" id="WP_054583125.1">
    <property type="nucleotide sequence ID" value="NZ_LGUC01000001.1"/>
</dbReference>
<evidence type="ECO:0000313" key="2">
    <source>
        <dbReference type="Proteomes" id="UP000050535"/>
    </source>
</evidence>